<evidence type="ECO:0008006" key="3">
    <source>
        <dbReference type="Google" id="ProtNLM"/>
    </source>
</evidence>
<proteinExistence type="predicted"/>
<organism evidence="1 2">
    <name type="scientific">Amycolatopsis alba DSM 44262</name>
    <dbReference type="NCBI Taxonomy" id="1125972"/>
    <lineage>
        <taxon>Bacteria</taxon>
        <taxon>Bacillati</taxon>
        <taxon>Actinomycetota</taxon>
        <taxon>Actinomycetes</taxon>
        <taxon>Pseudonocardiales</taxon>
        <taxon>Pseudonocardiaceae</taxon>
        <taxon>Amycolatopsis</taxon>
    </lineage>
</organism>
<dbReference type="AlphaFoldDB" id="A0A229RFB9"/>
<gene>
    <name evidence="1" type="ORF">CFP75_31805</name>
</gene>
<name>A0A229RFB9_AMYAL</name>
<accession>A0A229RFB9</accession>
<evidence type="ECO:0000313" key="1">
    <source>
        <dbReference type="EMBL" id="OXM45179.1"/>
    </source>
</evidence>
<sequence>MPTRLLPLPAALPGSGSMLTGMTVRLNNTAYIFYRADTSLIHQLHVIHHELFHAMEHHPGMLVSDPVIKDALAQLLRPDLPNLSSELIRHLVGRSCRVGEFQDKHERDAERFAVVMAYRLGLTVPMNGENDAKPEADRLHRLLSNGCP</sequence>
<dbReference type="OrthoDB" id="4144896at2"/>
<dbReference type="Proteomes" id="UP000215563">
    <property type="component" value="Unassembled WGS sequence"/>
</dbReference>
<comment type="caution">
    <text evidence="1">The sequence shown here is derived from an EMBL/GenBank/DDBJ whole genome shotgun (WGS) entry which is preliminary data.</text>
</comment>
<evidence type="ECO:0000313" key="2">
    <source>
        <dbReference type="Proteomes" id="UP000215563"/>
    </source>
</evidence>
<reference evidence="1 2" key="1">
    <citation type="submission" date="2017-07" db="EMBL/GenBank/DDBJ databases">
        <title>Amycolatopsis alba DSM 44262 Genome sequencing and assembly.</title>
        <authorList>
            <person name="Kaur N."/>
            <person name="Mayilraj S."/>
        </authorList>
    </citation>
    <scope>NUCLEOTIDE SEQUENCE [LARGE SCALE GENOMIC DNA]</scope>
    <source>
        <strain evidence="1 2">DSM 44262</strain>
    </source>
</reference>
<dbReference type="EMBL" id="NMQU01000106">
    <property type="protein sequence ID" value="OXM45179.1"/>
    <property type="molecule type" value="Genomic_DNA"/>
</dbReference>
<keyword evidence="2" id="KW-1185">Reference proteome</keyword>
<protein>
    <recommendedName>
        <fullName evidence="3">IrrE N-terminal-like domain-containing protein</fullName>
    </recommendedName>
</protein>
<dbReference type="RefSeq" id="WP_020636718.1">
    <property type="nucleotide sequence ID" value="NZ_KB913032.1"/>
</dbReference>